<dbReference type="PROSITE" id="PS51257">
    <property type="entry name" value="PROKAR_LIPOPROTEIN"/>
    <property type="match status" value="1"/>
</dbReference>
<evidence type="ECO:0000313" key="7">
    <source>
        <dbReference type="EMBL" id="TWH78621.1"/>
    </source>
</evidence>
<dbReference type="Pfam" id="PF13531">
    <property type="entry name" value="SBP_bac_11"/>
    <property type="match status" value="1"/>
</dbReference>
<feature type="chain" id="PRO_5039370479" evidence="6">
    <location>
        <begin position="25"/>
        <end position="271"/>
    </location>
</feature>
<dbReference type="Proteomes" id="UP000315343">
    <property type="component" value="Unassembled WGS sequence"/>
</dbReference>
<dbReference type="GO" id="GO:0015689">
    <property type="term" value="P:molybdate ion transport"/>
    <property type="evidence" value="ECO:0007669"/>
    <property type="project" value="InterPro"/>
</dbReference>
<protein>
    <submittedName>
        <fullName evidence="7">Molybdate transport system substrate-binding protein</fullName>
    </submittedName>
</protein>
<organism evidence="7 8">
    <name type="scientific">Sedimentibacter saalensis</name>
    <dbReference type="NCBI Taxonomy" id="130788"/>
    <lineage>
        <taxon>Bacteria</taxon>
        <taxon>Bacillati</taxon>
        <taxon>Bacillota</taxon>
        <taxon>Tissierellia</taxon>
        <taxon>Sedimentibacter</taxon>
    </lineage>
</organism>
<evidence type="ECO:0000313" key="8">
    <source>
        <dbReference type="Proteomes" id="UP000315343"/>
    </source>
</evidence>
<name>A0A562J615_9FIRM</name>
<sequence>MKKIIAVVLIVCLALGFSACSKNAETDENKGSSVNEAEPAANETLLVAAAASLKICFEDELIPMFEEKYPNIKVDATYDSSGKLQTQIEEGADVDVFMSAAMKQMNALDEQELMVKESIVKLLENKVVLIVPKDSDKGITAFEEILKAETVAVGDPDSVPAGQYAKEIFENLGLWDDVSAKSSLGTNVTEVLNWISEGSADAGVVYSTDAASNKNVVIAAEAPEKSVSPVIYPVGIVKSSTKKDSSKLLIEFLKSNEALSVFEKYGFTSLK</sequence>
<keyword evidence="2 5" id="KW-0500">Molybdenum</keyword>
<evidence type="ECO:0000256" key="6">
    <source>
        <dbReference type="SAM" id="SignalP"/>
    </source>
</evidence>
<dbReference type="InterPro" id="IPR050682">
    <property type="entry name" value="ModA/WtpA"/>
</dbReference>
<feature type="binding site" evidence="5">
    <location>
        <position position="81"/>
    </location>
    <ligand>
        <name>molybdate</name>
        <dbReference type="ChEBI" id="CHEBI:36264"/>
    </ligand>
</feature>
<dbReference type="GO" id="GO:0046872">
    <property type="term" value="F:metal ion binding"/>
    <property type="evidence" value="ECO:0007669"/>
    <property type="project" value="UniProtKB-KW"/>
</dbReference>
<reference evidence="7 8" key="1">
    <citation type="submission" date="2019-07" db="EMBL/GenBank/DDBJ databases">
        <title>Genomic Encyclopedia of Type Strains, Phase I: the one thousand microbial genomes (KMG-I) project.</title>
        <authorList>
            <person name="Kyrpides N."/>
        </authorList>
    </citation>
    <scope>NUCLEOTIDE SEQUENCE [LARGE SCALE GENOMIC DNA]</scope>
    <source>
        <strain evidence="7 8">DSM 13558</strain>
    </source>
</reference>
<dbReference type="FunFam" id="3.40.190.10:FF:000035">
    <property type="entry name" value="Molybdate ABC transporter substrate-binding protein"/>
    <property type="match status" value="1"/>
</dbReference>
<dbReference type="GO" id="GO:1901359">
    <property type="term" value="F:tungstate binding"/>
    <property type="evidence" value="ECO:0007669"/>
    <property type="project" value="UniProtKB-ARBA"/>
</dbReference>
<evidence type="ECO:0000256" key="3">
    <source>
        <dbReference type="ARBA" id="ARBA00022723"/>
    </source>
</evidence>
<accession>A0A562J615</accession>
<dbReference type="EMBL" id="VLKH01000008">
    <property type="protein sequence ID" value="TWH78621.1"/>
    <property type="molecule type" value="Genomic_DNA"/>
</dbReference>
<gene>
    <name evidence="7" type="ORF">LY60_02646</name>
</gene>
<keyword evidence="4 6" id="KW-0732">Signal</keyword>
<keyword evidence="3 5" id="KW-0479">Metal-binding</keyword>
<dbReference type="AlphaFoldDB" id="A0A562J615"/>
<dbReference type="GO" id="GO:0030973">
    <property type="term" value="F:molybdate ion binding"/>
    <property type="evidence" value="ECO:0007669"/>
    <property type="project" value="TreeGrafter"/>
</dbReference>
<feature type="binding site" evidence="5">
    <location>
        <position position="52"/>
    </location>
    <ligand>
        <name>molybdate</name>
        <dbReference type="ChEBI" id="CHEBI:36264"/>
    </ligand>
</feature>
<dbReference type="Gene3D" id="3.40.190.10">
    <property type="entry name" value="Periplasmic binding protein-like II"/>
    <property type="match status" value="2"/>
</dbReference>
<dbReference type="PIRSF" id="PIRSF004846">
    <property type="entry name" value="ModA"/>
    <property type="match status" value="1"/>
</dbReference>
<feature type="signal peptide" evidence="6">
    <location>
        <begin position="1"/>
        <end position="24"/>
    </location>
</feature>
<evidence type="ECO:0000256" key="1">
    <source>
        <dbReference type="ARBA" id="ARBA00009175"/>
    </source>
</evidence>
<evidence type="ECO:0000256" key="5">
    <source>
        <dbReference type="PIRSR" id="PIRSR004846-1"/>
    </source>
</evidence>
<comment type="caution">
    <text evidence="7">The sequence shown here is derived from an EMBL/GenBank/DDBJ whole genome shotgun (WGS) entry which is preliminary data.</text>
</comment>
<proteinExistence type="inferred from homology"/>
<feature type="binding site" evidence="5">
    <location>
        <position position="206"/>
    </location>
    <ligand>
        <name>molybdate</name>
        <dbReference type="ChEBI" id="CHEBI:36264"/>
    </ligand>
</feature>
<feature type="binding site" evidence="5">
    <location>
        <position position="161"/>
    </location>
    <ligand>
        <name>molybdate</name>
        <dbReference type="ChEBI" id="CHEBI:36264"/>
    </ligand>
</feature>
<dbReference type="SUPFAM" id="SSF53850">
    <property type="entry name" value="Periplasmic binding protein-like II"/>
    <property type="match status" value="1"/>
</dbReference>
<dbReference type="PANTHER" id="PTHR30632">
    <property type="entry name" value="MOLYBDATE-BINDING PERIPLASMIC PROTEIN"/>
    <property type="match status" value="1"/>
</dbReference>
<evidence type="ECO:0000256" key="4">
    <source>
        <dbReference type="ARBA" id="ARBA00022729"/>
    </source>
</evidence>
<evidence type="ECO:0000256" key="2">
    <source>
        <dbReference type="ARBA" id="ARBA00022505"/>
    </source>
</evidence>
<dbReference type="PANTHER" id="PTHR30632:SF0">
    <property type="entry name" value="SULFATE-BINDING PROTEIN"/>
    <property type="match status" value="1"/>
</dbReference>
<feature type="binding site" evidence="5">
    <location>
        <position position="188"/>
    </location>
    <ligand>
        <name>molybdate</name>
        <dbReference type="ChEBI" id="CHEBI:36264"/>
    </ligand>
</feature>
<comment type="similarity">
    <text evidence="1">Belongs to the bacterial solute-binding protein ModA family.</text>
</comment>
<dbReference type="NCBIfam" id="TIGR01256">
    <property type="entry name" value="modA"/>
    <property type="match status" value="1"/>
</dbReference>
<dbReference type="InterPro" id="IPR005950">
    <property type="entry name" value="ModA"/>
</dbReference>
<keyword evidence="8" id="KW-1185">Reference proteome</keyword>